<feature type="transmembrane region" description="Helical" evidence="2">
    <location>
        <begin position="150"/>
        <end position="167"/>
    </location>
</feature>
<feature type="transmembrane region" description="Helical" evidence="2">
    <location>
        <begin position="223"/>
        <end position="242"/>
    </location>
</feature>
<evidence type="ECO:0000313" key="4">
    <source>
        <dbReference type="Proteomes" id="UP000749559"/>
    </source>
</evidence>
<sequence>MHILLRGITIVYFYTALVLGFWIKRQERHQFSRISYAYMDGTLLEPIWRYPISPIVEWVQINRRFVLCSLLTLSGILKLLPCPHPGTKRSCVYRFLSILIENFVGLPQIWIWLLGLTSDNSLEPSYYPSILVQATGGTTPLTFETLCQFLFVKSSIIFVVGYGIYLTKKAMWSLAKKENQLRHKGVVSKEYLVRTVVILVVCIVVFWGFIVNQALSMYFDPRGMINTFLFSLFLVCVLYGLMTQCQEFHVKVFLVGASLFIVNLLFQEIYRSYLLGHVYFISSSHLVMLHYLCYYSTLSHISTNEYSEGYQEYENIAENSSVKLVSYIQVLFGIIQVCVSISLLRFIIQAFSPAFKLEKQFSDLIEGYKDMFWCTVPNVFFLVVVFGYKFDGSFLPYKFALFPHFRKEAFRFSYDFWSPATILVQQFKAVAFIIVYYIYTFTITPNEINFLFADIVTIEVFLISVRVAFTFPQGTSPFDTLESVHWSQVLNTDESCYIPLKTSFQQYVTESVSDEDEAAGSKQAKHPKKSREKPTMPKPISSPSSQKKGKKCMQGRGVQTQTIEELKQELIRDESTRQGHKKMNYNFFFGNFGGNIFLDCKNNVSMTDNSTSVYSNNTDTAEENGDCVLETDPSDDSS</sequence>
<feature type="region of interest" description="Disordered" evidence="1">
    <location>
        <begin position="514"/>
        <end position="563"/>
    </location>
</feature>
<organism evidence="3 4">
    <name type="scientific">Owenia fusiformis</name>
    <name type="common">Polychaete worm</name>
    <dbReference type="NCBI Taxonomy" id="6347"/>
    <lineage>
        <taxon>Eukaryota</taxon>
        <taxon>Metazoa</taxon>
        <taxon>Spiralia</taxon>
        <taxon>Lophotrochozoa</taxon>
        <taxon>Annelida</taxon>
        <taxon>Polychaeta</taxon>
        <taxon>Sedentaria</taxon>
        <taxon>Canalipalpata</taxon>
        <taxon>Sabellida</taxon>
        <taxon>Oweniida</taxon>
        <taxon>Oweniidae</taxon>
        <taxon>Owenia</taxon>
    </lineage>
</organism>
<name>A0A8J1XIV7_OWEFU</name>
<feature type="transmembrane region" description="Helical" evidence="2">
    <location>
        <begin position="248"/>
        <end position="266"/>
    </location>
</feature>
<evidence type="ECO:0000256" key="2">
    <source>
        <dbReference type="SAM" id="Phobius"/>
    </source>
</evidence>
<dbReference type="Proteomes" id="UP000749559">
    <property type="component" value="Unassembled WGS sequence"/>
</dbReference>
<reference evidence="3" key="1">
    <citation type="submission" date="2022-03" db="EMBL/GenBank/DDBJ databases">
        <authorList>
            <person name="Martin C."/>
        </authorList>
    </citation>
    <scope>NUCLEOTIDE SEQUENCE</scope>
</reference>
<feature type="transmembrane region" description="Helical" evidence="2">
    <location>
        <begin position="191"/>
        <end position="211"/>
    </location>
</feature>
<comment type="caution">
    <text evidence="3">The sequence shown here is derived from an EMBL/GenBank/DDBJ whole genome shotgun (WGS) entry which is preliminary data.</text>
</comment>
<feature type="transmembrane region" description="Helical" evidence="2">
    <location>
        <begin position="371"/>
        <end position="390"/>
    </location>
</feature>
<keyword evidence="2" id="KW-0472">Membrane</keyword>
<evidence type="ECO:0000313" key="3">
    <source>
        <dbReference type="EMBL" id="CAH1799733.1"/>
    </source>
</evidence>
<keyword evidence="2" id="KW-1133">Transmembrane helix</keyword>
<feature type="region of interest" description="Disordered" evidence="1">
    <location>
        <begin position="615"/>
        <end position="638"/>
    </location>
</feature>
<feature type="transmembrane region" description="Helical" evidence="2">
    <location>
        <begin position="92"/>
        <end position="113"/>
    </location>
</feature>
<accession>A0A8J1XIV7</accession>
<protein>
    <submittedName>
        <fullName evidence="3">Uncharacterized protein</fullName>
    </submittedName>
</protein>
<proteinExistence type="predicted"/>
<keyword evidence="2" id="KW-0812">Transmembrane</keyword>
<gene>
    <name evidence="3" type="ORF">OFUS_LOCUS23710</name>
</gene>
<feature type="transmembrane region" description="Helical" evidence="2">
    <location>
        <begin position="327"/>
        <end position="351"/>
    </location>
</feature>
<dbReference type="EMBL" id="CAIIXF020000011">
    <property type="protein sequence ID" value="CAH1799733.1"/>
    <property type="molecule type" value="Genomic_DNA"/>
</dbReference>
<feature type="transmembrane region" description="Helical" evidence="2">
    <location>
        <begin position="7"/>
        <end position="23"/>
    </location>
</feature>
<feature type="transmembrane region" description="Helical" evidence="2">
    <location>
        <begin position="416"/>
        <end position="439"/>
    </location>
</feature>
<evidence type="ECO:0000256" key="1">
    <source>
        <dbReference type="SAM" id="MobiDB-lite"/>
    </source>
</evidence>
<keyword evidence="4" id="KW-1185">Reference proteome</keyword>
<feature type="transmembrane region" description="Helical" evidence="2">
    <location>
        <begin position="451"/>
        <end position="469"/>
    </location>
</feature>
<dbReference type="AlphaFoldDB" id="A0A8J1XIV7"/>